<proteinExistence type="predicted"/>
<evidence type="ECO:0008006" key="3">
    <source>
        <dbReference type="Google" id="ProtNLM"/>
    </source>
</evidence>
<dbReference type="SUPFAM" id="SSF52540">
    <property type="entry name" value="P-loop containing nucleoside triphosphate hydrolases"/>
    <property type="match status" value="1"/>
</dbReference>
<evidence type="ECO:0000313" key="1">
    <source>
        <dbReference type="EMBL" id="HAR56467.1"/>
    </source>
</evidence>
<dbReference type="Proteomes" id="UP000262878">
    <property type="component" value="Unassembled WGS sequence"/>
</dbReference>
<evidence type="ECO:0000313" key="2">
    <source>
        <dbReference type="Proteomes" id="UP000262878"/>
    </source>
</evidence>
<dbReference type="AlphaFoldDB" id="A0A348WPK5"/>
<accession>A0A348WPK5</accession>
<name>A0A348WPK5_9GAMM</name>
<dbReference type="InterPro" id="IPR027417">
    <property type="entry name" value="P-loop_NTPase"/>
</dbReference>
<dbReference type="PANTHER" id="PTHR32114:SF2">
    <property type="entry name" value="ABC TRANSPORTER ABCH.3"/>
    <property type="match status" value="1"/>
</dbReference>
<dbReference type="Gene3D" id="3.40.50.300">
    <property type="entry name" value="P-loop containing nucleotide triphosphate hydrolases"/>
    <property type="match status" value="1"/>
</dbReference>
<gene>
    <name evidence="1" type="ORF">DCR58_06745</name>
</gene>
<sequence length="67" mass="7436">MLFVDEGFGSLDEQALDAAIDVLANLRASGRSVGIISHVRELKERIDMRIDVHKGQYGSHITTRVNN</sequence>
<protein>
    <recommendedName>
        <fullName evidence="3">Exonuclease SbcC</fullName>
    </recommendedName>
</protein>
<organism evidence="1 2">
    <name type="scientific">Idiomarina baltica</name>
    <dbReference type="NCBI Taxonomy" id="190892"/>
    <lineage>
        <taxon>Bacteria</taxon>
        <taxon>Pseudomonadati</taxon>
        <taxon>Pseudomonadota</taxon>
        <taxon>Gammaproteobacteria</taxon>
        <taxon>Alteromonadales</taxon>
        <taxon>Idiomarinaceae</taxon>
        <taxon>Idiomarina</taxon>
    </lineage>
</organism>
<dbReference type="EMBL" id="DMUP01000156">
    <property type="protein sequence ID" value="HAR56467.1"/>
    <property type="molecule type" value="Genomic_DNA"/>
</dbReference>
<dbReference type="PANTHER" id="PTHR32114">
    <property type="entry name" value="ABC TRANSPORTER ABCH.3"/>
    <property type="match status" value="1"/>
</dbReference>
<comment type="caution">
    <text evidence="1">The sequence shown here is derived from an EMBL/GenBank/DDBJ whole genome shotgun (WGS) entry which is preliminary data.</text>
</comment>
<reference evidence="1 2" key="1">
    <citation type="journal article" date="2018" name="Nat. Biotechnol.">
        <title>A standardized bacterial taxonomy based on genome phylogeny substantially revises the tree of life.</title>
        <authorList>
            <person name="Parks D.H."/>
            <person name="Chuvochina M."/>
            <person name="Waite D.W."/>
            <person name="Rinke C."/>
            <person name="Skarshewski A."/>
            <person name="Chaumeil P.A."/>
            <person name="Hugenholtz P."/>
        </authorList>
    </citation>
    <scope>NUCLEOTIDE SEQUENCE [LARGE SCALE GENOMIC DNA]</scope>
    <source>
        <strain evidence="1">UBA9360</strain>
    </source>
</reference>